<dbReference type="PANTHER" id="PTHR34701:SF1">
    <property type="entry name" value="TRANSCRIPTIONAL REGULATOR MRAZ"/>
    <property type="match status" value="1"/>
</dbReference>
<dbReference type="GO" id="GO:0009295">
    <property type="term" value="C:nucleoid"/>
    <property type="evidence" value="ECO:0007669"/>
    <property type="project" value="UniProtKB-SubCell"/>
</dbReference>
<feature type="domain" description="SpoVT-AbrB" evidence="8">
    <location>
        <begin position="13"/>
        <end position="55"/>
    </location>
</feature>
<dbReference type="GO" id="GO:0005737">
    <property type="term" value="C:cytoplasm"/>
    <property type="evidence" value="ECO:0007669"/>
    <property type="project" value="UniProtKB-UniRule"/>
</dbReference>
<reference evidence="10" key="1">
    <citation type="submission" date="2018-02" db="EMBL/GenBank/DDBJ databases">
        <title>Firefly genomes illuminate parallel origins of bioluminescence in beetles.</title>
        <authorList>
            <person name="Fallon T.R."/>
            <person name="Lower S.E.S."/>
            <person name="Behringer M."/>
            <person name="Weng J.-K."/>
        </authorList>
    </citation>
    <scope>NUCLEOTIDE SEQUENCE [LARGE SCALE GENOMIC DNA]</scope>
</reference>
<evidence type="ECO:0000256" key="5">
    <source>
        <dbReference type="ARBA" id="ARBA00023125"/>
    </source>
</evidence>
<dbReference type="InterPro" id="IPR003444">
    <property type="entry name" value="MraZ"/>
</dbReference>
<evidence type="ECO:0000256" key="2">
    <source>
        <dbReference type="ARBA" id="ARBA00022490"/>
    </source>
</evidence>
<accession>A0A2S0NJ26</accession>
<keyword evidence="2 7" id="KW-0963">Cytoplasm</keyword>
<dbReference type="InterPro" id="IPR037914">
    <property type="entry name" value="SpoVT-AbrB_sf"/>
</dbReference>
<dbReference type="PANTHER" id="PTHR34701">
    <property type="entry name" value="TRANSCRIPTIONAL REGULATOR MRAZ"/>
    <property type="match status" value="1"/>
</dbReference>
<comment type="subunit">
    <text evidence="7">Forms oligomers.</text>
</comment>
<protein>
    <recommendedName>
        <fullName evidence="1 7">Transcriptional regulator MraZ</fullName>
    </recommendedName>
</protein>
<dbReference type="Pfam" id="PF02381">
    <property type="entry name" value="MraZ"/>
    <property type="match status" value="2"/>
</dbReference>
<evidence type="ECO:0000256" key="7">
    <source>
        <dbReference type="HAMAP-Rule" id="MF_01008"/>
    </source>
</evidence>
<dbReference type="CDD" id="cd16321">
    <property type="entry name" value="MraZ_C"/>
    <property type="match status" value="1"/>
</dbReference>
<dbReference type="GO" id="GO:0003700">
    <property type="term" value="F:DNA-binding transcription factor activity"/>
    <property type="evidence" value="ECO:0007669"/>
    <property type="project" value="UniProtKB-UniRule"/>
</dbReference>
<dbReference type="GO" id="GO:0000976">
    <property type="term" value="F:transcription cis-regulatory region binding"/>
    <property type="evidence" value="ECO:0007669"/>
    <property type="project" value="TreeGrafter"/>
</dbReference>
<evidence type="ECO:0000259" key="8">
    <source>
        <dbReference type="PROSITE" id="PS51740"/>
    </source>
</evidence>
<dbReference type="InterPro" id="IPR038619">
    <property type="entry name" value="MraZ_sf"/>
</dbReference>
<dbReference type="GO" id="GO:2000143">
    <property type="term" value="P:negative regulation of DNA-templated transcription initiation"/>
    <property type="evidence" value="ECO:0007669"/>
    <property type="project" value="TreeGrafter"/>
</dbReference>
<comment type="similarity">
    <text evidence="7">Belongs to the MraZ family.</text>
</comment>
<dbReference type="Proteomes" id="UP000239250">
    <property type="component" value="Chromosome"/>
</dbReference>
<keyword evidence="6 7" id="KW-0804">Transcription</keyword>
<dbReference type="EMBL" id="CP027019">
    <property type="protein sequence ID" value="AVP49018.1"/>
    <property type="molecule type" value="Genomic_DNA"/>
</dbReference>
<proteinExistence type="inferred from homology"/>
<dbReference type="InterPro" id="IPR035644">
    <property type="entry name" value="MraZ_C"/>
</dbReference>
<evidence type="ECO:0000256" key="4">
    <source>
        <dbReference type="ARBA" id="ARBA00023015"/>
    </source>
</evidence>
<evidence type="ECO:0000256" key="6">
    <source>
        <dbReference type="ARBA" id="ARBA00023163"/>
    </source>
</evidence>
<dbReference type="InterPro" id="IPR020603">
    <property type="entry name" value="MraZ_dom"/>
</dbReference>
<evidence type="ECO:0000313" key="10">
    <source>
        <dbReference type="Proteomes" id="UP000239250"/>
    </source>
</evidence>
<keyword evidence="5 7" id="KW-0238">DNA-binding</keyword>
<keyword evidence="3" id="KW-0677">Repeat</keyword>
<dbReference type="SUPFAM" id="SSF89447">
    <property type="entry name" value="AbrB/MazE/MraZ-like"/>
    <property type="match status" value="1"/>
</dbReference>
<dbReference type="CDD" id="cd16320">
    <property type="entry name" value="MraZ_N"/>
    <property type="match status" value="1"/>
</dbReference>
<gene>
    <name evidence="7" type="primary">mraZ</name>
    <name evidence="9" type="ORF">C5T88_00235</name>
</gene>
<sequence>MGESGGKCMFLGTFEHSIDTKGRLTLPSKFRGKMDATVFLSRGFEGSLEIRNEQEFSMWKQELELLEPFKKDTRALMRYIFSNSADLEIDAAGRIKIPTNLLAVAKIEKEVYILGVGSKIEIWDKTSYDQYEQDNFSDIEAIAEKIDNVGG</sequence>
<dbReference type="HAMAP" id="MF_01008">
    <property type="entry name" value="MraZ"/>
    <property type="match status" value="1"/>
</dbReference>
<dbReference type="PROSITE" id="PS51740">
    <property type="entry name" value="SPOVT_ABRB"/>
    <property type="match status" value="2"/>
</dbReference>
<dbReference type="AlphaFoldDB" id="A0A2S0NJ26"/>
<evidence type="ECO:0000313" key="9">
    <source>
        <dbReference type="EMBL" id="AVP49018.1"/>
    </source>
</evidence>
<dbReference type="NCBIfam" id="TIGR00242">
    <property type="entry name" value="division/cell wall cluster transcriptional repressor MraZ"/>
    <property type="match status" value="1"/>
</dbReference>
<evidence type="ECO:0000256" key="1">
    <source>
        <dbReference type="ARBA" id="ARBA00013860"/>
    </source>
</evidence>
<dbReference type="Gene3D" id="3.40.1550.20">
    <property type="entry name" value="Transcriptional regulator MraZ domain"/>
    <property type="match status" value="1"/>
</dbReference>
<evidence type="ECO:0000256" key="3">
    <source>
        <dbReference type="ARBA" id="ARBA00022737"/>
    </source>
</evidence>
<comment type="subcellular location">
    <subcellularLocation>
        <location evidence="7">Cytoplasm</location>
        <location evidence="7">Nucleoid</location>
    </subcellularLocation>
</comment>
<dbReference type="InterPro" id="IPR035642">
    <property type="entry name" value="MraZ_N"/>
</dbReference>
<dbReference type="InterPro" id="IPR007159">
    <property type="entry name" value="SpoVT-AbrB_dom"/>
</dbReference>
<keyword evidence="4 7" id="KW-0805">Transcription regulation</keyword>
<feature type="domain" description="SpoVT-AbrB" evidence="8">
    <location>
        <begin position="84"/>
        <end position="127"/>
    </location>
</feature>
<organism evidence="9 10">
    <name type="scientific">Williamsoniiplasma luminosum</name>
    <dbReference type="NCBI Taxonomy" id="214888"/>
    <lineage>
        <taxon>Bacteria</taxon>
        <taxon>Bacillati</taxon>
        <taxon>Mycoplasmatota</taxon>
        <taxon>Mollicutes</taxon>
        <taxon>Entomoplasmatales</taxon>
        <taxon>Williamsoniiplasma</taxon>
    </lineage>
</organism>
<name>A0A2S0NJ26_9MOLU</name>